<dbReference type="SFLD" id="SFLDS00003">
    <property type="entry name" value="Haloacid_Dehalogenase"/>
    <property type="match status" value="1"/>
</dbReference>
<dbReference type="Gene3D" id="3.30.1240.10">
    <property type="match status" value="1"/>
</dbReference>
<dbReference type="SFLD" id="SFLDG01140">
    <property type="entry name" value="C2.B:_Phosphomannomutase_and_P"/>
    <property type="match status" value="1"/>
</dbReference>
<evidence type="ECO:0000313" key="1">
    <source>
        <dbReference type="EMBL" id="KFG28823.1"/>
    </source>
</evidence>
<dbReference type="AlphaFoldDB" id="A0A086J9K5"/>
<proteinExistence type="predicted"/>
<evidence type="ECO:0000313" key="2">
    <source>
        <dbReference type="Proteomes" id="UP000028837"/>
    </source>
</evidence>
<dbReference type="InterPro" id="IPR036412">
    <property type="entry name" value="HAD-like_sf"/>
</dbReference>
<name>A0A086J9K5_TOXGO</name>
<dbReference type="InterPro" id="IPR000150">
    <property type="entry name" value="Cof"/>
</dbReference>
<dbReference type="InterPro" id="IPR023214">
    <property type="entry name" value="HAD_sf"/>
</dbReference>
<sequence>MNGLFSCCLDECLMGFGEEKYLVPFTWNQLRRHYPVRLLLTDMDGTFLNSAHKASAANVAAFASLRSHGIIPVVTTGRPRQSVIDGIGPEVYERMVPHGKGPGIFMNGSVVYGLSGELLYEKHIELSDAEQLFQALDRIGCRDRVCGYNEQGIYCEEENEFNFRLHLEYGEPRPTVVEKGQLPKMKFNKIIINGTDETTDKLRATLEPQLSSGVKCVRPLTWNLEVIPAGISKATGMQVLLDHLELTRANVAAMGDSENDVDMLKKAGVPIVVANATDVAKRAAIYQTVSNDESAFAQVVNELLLAQAHSRSKS</sequence>
<dbReference type="VEuPathDB" id="ToxoDB:TGDOM2_229320"/>
<dbReference type="EC" id="3.1.3.18" evidence="1"/>
<keyword evidence="1" id="KW-0378">Hydrolase</keyword>
<dbReference type="OrthoDB" id="27226at2759"/>
<accession>A0A086J9K5</accession>
<dbReference type="PANTHER" id="PTHR10000">
    <property type="entry name" value="PHOSPHOSERINE PHOSPHATASE"/>
    <property type="match status" value="1"/>
</dbReference>
<dbReference type="GO" id="GO:0008967">
    <property type="term" value="F:phosphoglycolate phosphatase activity"/>
    <property type="evidence" value="ECO:0007669"/>
    <property type="project" value="UniProtKB-EC"/>
</dbReference>
<dbReference type="Pfam" id="PF08282">
    <property type="entry name" value="Hydrolase_3"/>
    <property type="match status" value="1"/>
</dbReference>
<dbReference type="SUPFAM" id="SSF56784">
    <property type="entry name" value="HAD-like"/>
    <property type="match status" value="1"/>
</dbReference>
<dbReference type="EMBL" id="AHZU02001862">
    <property type="protein sequence ID" value="KFG28823.1"/>
    <property type="molecule type" value="Genomic_DNA"/>
</dbReference>
<dbReference type="InterPro" id="IPR006379">
    <property type="entry name" value="HAD-SF_hydro_IIB"/>
</dbReference>
<dbReference type="PANTHER" id="PTHR10000:SF8">
    <property type="entry name" value="HAD SUPERFAMILY HYDROLASE-LIKE, TYPE 3"/>
    <property type="match status" value="1"/>
</dbReference>
<dbReference type="NCBIfam" id="TIGR00099">
    <property type="entry name" value="Cof-subfamily"/>
    <property type="match status" value="1"/>
</dbReference>
<comment type="caution">
    <text evidence="1">The sequence shown here is derived from an EMBL/GenBank/DDBJ whole genome shotgun (WGS) entry which is preliminary data.</text>
</comment>
<gene>
    <name evidence="1" type="ORF">TGDOM2_229320</name>
</gene>
<dbReference type="Proteomes" id="UP000028837">
    <property type="component" value="Unassembled WGS sequence"/>
</dbReference>
<dbReference type="Gene3D" id="3.40.50.1000">
    <property type="entry name" value="HAD superfamily/HAD-like"/>
    <property type="match status" value="1"/>
</dbReference>
<dbReference type="GO" id="GO:0000287">
    <property type="term" value="F:magnesium ion binding"/>
    <property type="evidence" value="ECO:0007669"/>
    <property type="project" value="TreeGrafter"/>
</dbReference>
<protein>
    <submittedName>
        <fullName evidence="1">Cof family hydrolase subfamily protein</fullName>
        <ecNumber evidence="1">3.1.3.18</ecNumber>
    </submittedName>
</protein>
<dbReference type="NCBIfam" id="TIGR01484">
    <property type="entry name" value="HAD-SF-IIB"/>
    <property type="match status" value="1"/>
</dbReference>
<organism evidence="1 2">
    <name type="scientific">Toxoplasma gondii GAB2-2007-GAL-DOM2</name>
    <dbReference type="NCBI Taxonomy" id="1130820"/>
    <lineage>
        <taxon>Eukaryota</taxon>
        <taxon>Sar</taxon>
        <taxon>Alveolata</taxon>
        <taxon>Apicomplexa</taxon>
        <taxon>Conoidasida</taxon>
        <taxon>Coccidia</taxon>
        <taxon>Eucoccidiorida</taxon>
        <taxon>Eimeriorina</taxon>
        <taxon>Sarcocystidae</taxon>
        <taxon>Toxoplasma</taxon>
    </lineage>
</organism>
<reference evidence="1 2" key="1">
    <citation type="submission" date="2014-02" db="EMBL/GenBank/DDBJ databases">
        <authorList>
            <person name="Sibley D."/>
            <person name="Venepally P."/>
            <person name="Karamycheva S."/>
            <person name="Hadjithomas M."/>
            <person name="Khan A."/>
            <person name="Brunk B."/>
            <person name="Roos D."/>
            <person name="Caler E."/>
            <person name="Lorenzi H."/>
        </authorList>
    </citation>
    <scope>NUCLEOTIDE SEQUENCE [LARGE SCALE GENOMIC DNA]</scope>
    <source>
        <strain evidence="1 2">GAB2-2007-GAL-DOM2</strain>
    </source>
</reference>
<dbReference type="GO" id="GO:0005829">
    <property type="term" value="C:cytosol"/>
    <property type="evidence" value="ECO:0007669"/>
    <property type="project" value="TreeGrafter"/>
</dbReference>